<sequence>MGCFFFVGEARRGLQQAGVQRRRIGGAECRKHSKVQQGAAPGAARRRLGCSRAQAQVQQARERSRA</sequence>
<feature type="region of interest" description="Disordered" evidence="1">
    <location>
        <begin position="29"/>
        <end position="66"/>
    </location>
</feature>
<evidence type="ECO:0000313" key="2">
    <source>
        <dbReference type="EMBL" id="GKV37289.1"/>
    </source>
</evidence>
<reference evidence="2 3" key="1">
    <citation type="journal article" date="2021" name="Commun. Biol.">
        <title>The genome of Shorea leprosula (Dipterocarpaceae) highlights the ecological relevance of drought in aseasonal tropical rainforests.</title>
        <authorList>
            <person name="Ng K.K.S."/>
            <person name="Kobayashi M.J."/>
            <person name="Fawcett J.A."/>
            <person name="Hatakeyama M."/>
            <person name="Paape T."/>
            <person name="Ng C.H."/>
            <person name="Ang C.C."/>
            <person name="Tnah L.H."/>
            <person name="Lee C.T."/>
            <person name="Nishiyama T."/>
            <person name="Sese J."/>
            <person name="O'Brien M.J."/>
            <person name="Copetti D."/>
            <person name="Mohd Noor M.I."/>
            <person name="Ong R.C."/>
            <person name="Putra M."/>
            <person name="Sireger I.Z."/>
            <person name="Indrioko S."/>
            <person name="Kosugi Y."/>
            <person name="Izuno A."/>
            <person name="Isagi Y."/>
            <person name="Lee S.L."/>
            <person name="Shimizu K.K."/>
        </authorList>
    </citation>
    <scope>NUCLEOTIDE SEQUENCE [LARGE SCALE GENOMIC DNA]</scope>
    <source>
        <strain evidence="2">214</strain>
    </source>
</reference>
<keyword evidence="3" id="KW-1185">Reference proteome</keyword>
<organism evidence="2 3">
    <name type="scientific">Rubroshorea leprosula</name>
    <dbReference type="NCBI Taxonomy" id="152421"/>
    <lineage>
        <taxon>Eukaryota</taxon>
        <taxon>Viridiplantae</taxon>
        <taxon>Streptophyta</taxon>
        <taxon>Embryophyta</taxon>
        <taxon>Tracheophyta</taxon>
        <taxon>Spermatophyta</taxon>
        <taxon>Magnoliopsida</taxon>
        <taxon>eudicotyledons</taxon>
        <taxon>Gunneridae</taxon>
        <taxon>Pentapetalae</taxon>
        <taxon>rosids</taxon>
        <taxon>malvids</taxon>
        <taxon>Malvales</taxon>
        <taxon>Dipterocarpaceae</taxon>
        <taxon>Rubroshorea</taxon>
    </lineage>
</organism>
<gene>
    <name evidence="2" type="ORF">SLEP1_g45332</name>
</gene>
<protein>
    <submittedName>
        <fullName evidence="2">Uncharacterized protein</fullName>
    </submittedName>
</protein>
<dbReference type="EMBL" id="BPVZ01000121">
    <property type="protein sequence ID" value="GKV37289.1"/>
    <property type="molecule type" value="Genomic_DNA"/>
</dbReference>
<proteinExistence type="predicted"/>
<name>A0AAV5LJI0_9ROSI</name>
<comment type="caution">
    <text evidence="2">The sequence shown here is derived from an EMBL/GenBank/DDBJ whole genome shotgun (WGS) entry which is preliminary data.</text>
</comment>
<evidence type="ECO:0000313" key="3">
    <source>
        <dbReference type="Proteomes" id="UP001054252"/>
    </source>
</evidence>
<dbReference type="Proteomes" id="UP001054252">
    <property type="component" value="Unassembled WGS sequence"/>
</dbReference>
<dbReference type="AlphaFoldDB" id="A0AAV5LJI0"/>
<evidence type="ECO:0000256" key="1">
    <source>
        <dbReference type="SAM" id="MobiDB-lite"/>
    </source>
</evidence>
<accession>A0AAV5LJI0</accession>